<sequence>MRITTNATTKMLTNAVVGELVKVLQDGAQAYGVVLQKEGTSPRVGFLEGTDAAYGVLKLKTFSSEATCLSLGREWVLDPIIFSSFAPGNWRKLIPGCIYCDGAALKFMLTEHSEGQDIPRWIDLRTMEATSKPAESAAIIVKTGIWENEEKFVKYPGNPLFLLQEMTK</sequence>
<proteinExistence type="predicted"/>
<gene>
    <name evidence="1" type="ordered locus">RHE_CH01999</name>
</gene>
<accession>Q2K8Q2</accession>
<evidence type="ECO:0000313" key="2">
    <source>
        <dbReference type="Proteomes" id="UP000001936"/>
    </source>
</evidence>
<organism evidence="1 2">
    <name type="scientific">Rhizobium etli (strain ATCC 51251 / DSM 11541 / JCM 21823 / NBRC 15573 / CFN 42)</name>
    <dbReference type="NCBI Taxonomy" id="347834"/>
    <lineage>
        <taxon>Bacteria</taxon>
        <taxon>Pseudomonadati</taxon>
        <taxon>Pseudomonadota</taxon>
        <taxon>Alphaproteobacteria</taxon>
        <taxon>Hyphomicrobiales</taxon>
        <taxon>Rhizobiaceae</taxon>
        <taxon>Rhizobium/Agrobacterium group</taxon>
        <taxon>Rhizobium</taxon>
    </lineage>
</organism>
<evidence type="ECO:0000313" key="1">
    <source>
        <dbReference type="EMBL" id="ABC90784.1"/>
    </source>
</evidence>
<dbReference type="AlphaFoldDB" id="Q2K8Q2"/>
<dbReference type="EMBL" id="CP000133">
    <property type="protein sequence ID" value="ABC90784.1"/>
    <property type="molecule type" value="Genomic_DNA"/>
</dbReference>
<name>Q2K8Q2_RHIEC</name>
<dbReference type="HOGENOM" id="CLU_1585172_0_0_5"/>
<reference evidence="1 2" key="1">
    <citation type="journal article" date="2006" name="Proc. Natl. Acad. Sci. U.S.A.">
        <title>The partitioned Rhizobium etli genome: genetic and metabolic redundancy in seven interacting replicons.</title>
        <authorList>
            <person name="Gonzalez V."/>
            <person name="Santamaria R.I."/>
            <person name="Bustos P."/>
            <person name="Hernandez-Gonzalez I."/>
            <person name="Medrano-Soto A."/>
            <person name="Moreno-Hagelsieb G."/>
            <person name="Janga S.C."/>
            <person name="Ramirez M.A."/>
            <person name="Jimenez-Jacinto V."/>
            <person name="Collado-Vides J."/>
            <person name="Davila G."/>
        </authorList>
    </citation>
    <scope>NUCLEOTIDE SEQUENCE [LARGE SCALE GENOMIC DNA]</scope>
    <source>
        <strain evidence="2">ATCC 51251 / DSM 11541 / JCM 21823 / NBRC 15573 / CFN 42</strain>
    </source>
</reference>
<dbReference type="Proteomes" id="UP000001936">
    <property type="component" value="Chromosome"/>
</dbReference>
<keyword evidence="2" id="KW-1185">Reference proteome</keyword>
<dbReference type="KEGG" id="ret:RHE_CH01999"/>
<dbReference type="RefSeq" id="WP_011425273.1">
    <property type="nucleotide sequence ID" value="NC_007761.1"/>
</dbReference>
<protein>
    <submittedName>
        <fullName evidence="1">Uncharacterized protein</fullName>
    </submittedName>
</protein>